<dbReference type="AlphaFoldDB" id="A0A2W4C5Y8"/>
<keyword evidence="2" id="KW-0812">Transmembrane</keyword>
<keyword evidence="4" id="KW-1185">Reference proteome</keyword>
<keyword evidence="2" id="KW-0472">Membrane</keyword>
<dbReference type="EMBL" id="PCDP01000064">
    <property type="protein sequence ID" value="PZM08942.1"/>
    <property type="molecule type" value="Genomic_DNA"/>
</dbReference>
<reference evidence="3 4" key="1">
    <citation type="journal article" date="2018" name="Sci. Rep.">
        <title>Rhizobium tumorigenes sp. nov., a novel plant tumorigenic bacterium isolated from cane gall tumors on thornless blackberry.</title>
        <authorList>
            <person name="Kuzmanovi N."/>
            <person name="Smalla K."/>
            <person name="Gronow S."/>
            <person name="PuBawska J."/>
        </authorList>
    </citation>
    <scope>NUCLEOTIDE SEQUENCE [LARGE SCALE GENOMIC DNA]</scope>
    <source>
        <strain evidence="3 4">CCBAU 85046</strain>
    </source>
</reference>
<evidence type="ECO:0000256" key="1">
    <source>
        <dbReference type="SAM" id="MobiDB-lite"/>
    </source>
</evidence>
<name>A0A2W4C5Y8_9HYPH</name>
<comment type="caution">
    <text evidence="3">The sequence shown here is derived from an EMBL/GenBank/DDBJ whole genome shotgun (WGS) entry which is preliminary data.</text>
</comment>
<gene>
    <name evidence="3" type="ORF">CPY51_27435</name>
</gene>
<keyword evidence="2" id="KW-1133">Transmembrane helix</keyword>
<evidence type="ECO:0000313" key="4">
    <source>
        <dbReference type="Proteomes" id="UP000248925"/>
    </source>
</evidence>
<dbReference type="Proteomes" id="UP000248925">
    <property type="component" value="Unassembled WGS sequence"/>
</dbReference>
<evidence type="ECO:0000256" key="2">
    <source>
        <dbReference type="SAM" id="Phobius"/>
    </source>
</evidence>
<evidence type="ECO:0000313" key="3">
    <source>
        <dbReference type="EMBL" id="PZM08942.1"/>
    </source>
</evidence>
<accession>A0A2W4C5Y8</accession>
<proteinExistence type="predicted"/>
<feature type="region of interest" description="Disordered" evidence="1">
    <location>
        <begin position="1"/>
        <end position="27"/>
    </location>
</feature>
<protein>
    <submittedName>
        <fullName evidence="3">Uncharacterized protein</fullName>
    </submittedName>
</protein>
<sequence length="123" mass="12980">MNQPMEHITNDQAPRPNDSGPERSDIRFASKQSTTAVATMIVVAGLAVLAIGATSRLMWPRPVTDAHRTLSTIVPGTGAPAGAIDNGAPFGQPLQTAPTNRSENNERELNGTPQLPSRDGAQK</sequence>
<feature type="compositionally biased region" description="Polar residues" evidence="1">
    <location>
        <begin position="93"/>
        <end position="102"/>
    </location>
</feature>
<organism evidence="3 4">
    <name type="scientific">Rhizobium tubonense</name>
    <dbReference type="NCBI Taxonomy" id="484088"/>
    <lineage>
        <taxon>Bacteria</taxon>
        <taxon>Pseudomonadati</taxon>
        <taxon>Pseudomonadota</taxon>
        <taxon>Alphaproteobacteria</taxon>
        <taxon>Hyphomicrobiales</taxon>
        <taxon>Rhizobiaceae</taxon>
        <taxon>Rhizobium/Agrobacterium group</taxon>
        <taxon>Rhizobium</taxon>
    </lineage>
</organism>
<feature type="region of interest" description="Disordered" evidence="1">
    <location>
        <begin position="77"/>
        <end position="123"/>
    </location>
</feature>
<feature type="transmembrane region" description="Helical" evidence="2">
    <location>
        <begin position="37"/>
        <end position="59"/>
    </location>
</feature>